<evidence type="ECO:0000256" key="3">
    <source>
        <dbReference type="ARBA" id="ARBA00022827"/>
    </source>
</evidence>
<dbReference type="InterPro" id="IPR036188">
    <property type="entry name" value="FAD/NAD-bd_sf"/>
</dbReference>
<dbReference type="Pfam" id="PF01494">
    <property type="entry name" value="FAD_binding_3"/>
    <property type="match status" value="1"/>
</dbReference>
<organism evidence="5 6">
    <name type="scientific">Kribbella deserti</name>
    <dbReference type="NCBI Taxonomy" id="1926257"/>
    <lineage>
        <taxon>Bacteria</taxon>
        <taxon>Bacillati</taxon>
        <taxon>Actinomycetota</taxon>
        <taxon>Actinomycetes</taxon>
        <taxon>Propionibacteriales</taxon>
        <taxon>Kribbellaceae</taxon>
        <taxon>Kribbella</taxon>
    </lineage>
</organism>
<protein>
    <submittedName>
        <fullName evidence="5">FAD-dependent monooxygenase</fullName>
    </submittedName>
</protein>
<evidence type="ECO:0000313" key="5">
    <source>
        <dbReference type="EMBL" id="MFC0625263.1"/>
    </source>
</evidence>
<dbReference type="EMBL" id="JBHLTC010000018">
    <property type="protein sequence ID" value="MFC0625263.1"/>
    <property type="molecule type" value="Genomic_DNA"/>
</dbReference>
<dbReference type="PRINTS" id="PR00420">
    <property type="entry name" value="RNGMNOXGNASE"/>
</dbReference>
<proteinExistence type="predicted"/>
<sequence>MPDQLPVAVVGAGPIGLTTALGLAHYGVPFILLEEDAVLSLDTKAGTVLTRTLEVWDRYGCVEEVLAAALRIDEIGDIDKSTNTPRASVQLEELVRDTRFPFVINIPQHHLEPILAAALERSGKGSVMTEHRLESFEIKNDRVVLFVETPDGRKEIEASHLLACDGGRSKVRDALGATVAGETLPERYMLIDVVVDLDVTNARDYPYLAYFADHSEWMVLIRQPEYWRFLFPLGPDQTPPDEEGLLAKVRQFIGEVDRMELHGSVIYNVHHRVADHWSAEDKVFLMGDAAHLITPMWALGLNTGVLDASNLPWRLAWVLRGWATPEVLAGYEQEQRPVAIEGSGEMAEAARKYMSHQRGAVTAAGSAWATAYTRTLLGVRLDVEGEGDWSMVMTSAEPPAVRAGDRAPDLVLRGSAGPTAIHSLSRDSFVALYFTDVRRRPDIPVNTSPALKHYVVSRWDAPLDSGLRDRSLFDPGEIATGRYGVPADTMVLIRPDGHIASVEPMRPGVAEDRYTAITGRPVPGREVGDG</sequence>
<keyword evidence="5" id="KW-0503">Monooxygenase</keyword>
<reference evidence="5 6" key="1">
    <citation type="submission" date="2024-09" db="EMBL/GenBank/DDBJ databases">
        <authorList>
            <person name="Sun Q."/>
            <person name="Mori K."/>
        </authorList>
    </citation>
    <scope>NUCLEOTIDE SEQUENCE [LARGE SCALE GENOMIC DNA]</scope>
    <source>
        <strain evidence="5 6">CGMCC 1.15906</strain>
    </source>
</reference>
<comment type="cofactor">
    <cofactor evidence="1">
        <name>FAD</name>
        <dbReference type="ChEBI" id="CHEBI:57692"/>
    </cofactor>
</comment>
<keyword evidence="5" id="KW-0560">Oxidoreductase</keyword>
<keyword evidence="2" id="KW-0285">Flavoprotein</keyword>
<dbReference type="PANTHER" id="PTHR43004:SF19">
    <property type="entry name" value="BINDING MONOOXYGENASE, PUTATIVE (JCVI)-RELATED"/>
    <property type="match status" value="1"/>
</dbReference>
<dbReference type="Proteomes" id="UP001589890">
    <property type="component" value="Unassembled WGS sequence"/>
</dbReference>
<dbReference type="Gene3D" id="3.50.50.60">
    <property type="entry name" value="FAD/NAD(P)-binding domain"/>
    <property type="match status" value="1"/>
</dbReference>
<dbReference type="Gene3D" id="3.40.30.120">
    <property type="match status" value="1"/>
</dbReference>
<keyword evidence="6" id="KW-1185">Reference proteome</keyword>
<name>A0ABV6QM62_9ACTN</name>
<accession>A0ABV6QM62</accession>
<keyword evidence="3" id="KW-0274">FAD</keyword>
<dbReference type="GO" id="GO:0004497">
    <property type="term" value="F:monooxygenase activity"/>
    <property type="evidence" value="ECO:0007669"/>
    <property type="project" value="UniProtKB-KW"/>
</dbReference>
<feature type="domain" description="FAD-binding" evidence="4">
    <location>
        <begin position="5"/>
        <end position="339"/>
    </location>
</feature>
<dbReference type="Gene3D" id="3.30.70.2450">
    <property type="match status" value="1"/>
</dbReference>
<evidence type="ECO:0000313" key="6">
    <source>
        <dbReference type="Proteomes" id="UP001589890"/>
    </source>
</evidence>
<dbReference type="RefSeq" id="WP_380047496.1">
    <property type="nucleotide sequence ID" value="NZ_JBHLTC010000018.1"/>
</dbReference>
<gene>
    <name evidence="5" type="ORF">ACFFGN_14385</name>
</gene>
<dbReference type="InterPro" id="IPR050641">
    <property type="entry name" value="RIFMO-like"/>
</dbReference>
<evidence type="ECO:0000259" key="4">
    <source>
        <dbReference type="Pfam" id="PF01494"/>
    </source>
</evidence>
<dbReference type="PANTHER" id="PTHR43004">
    <property type="entry name" value="TRK SYSTEM POTASSIUM UPTAKE PROTEIN"/>
    <property type="match status" value="1"/>
</dbReference>
<comment type="caution">
    <text evidence="5">The sequence shown here is derived from an EMBL/GenBank/DDBJ whole genome shotgun (WGS) entry which is preliminary data.</text>
</comment>
<dbReference type="SUPFAM" id="SSF51905">
    <property type="entry name" value="FAD/NAD(P)-binding domain"/>
    <property type="match status" value="1"/>
</dbReference>
<dbReference type="InterPro" id="IPR002938">
    <property type="entry name" value="FAD-bd"/>
</dbReference>
<evidence type="ECO:0000256" key="1">
    <source>
        <dbReference type="ARBA" id="ARBA00001974"/>
    </source>
</evidence>
<evidence type="ECO:0000256" key="2">
    <source>
        <dbReference type="ARBA" id="ARBA00022630"/>
    </source>
</evidence>